<dbReference type="RefSeq" id="WP_099069760.1">
    <property type="nucleotide sequence ID" value="NZ_LAHD01000063.1"/>
</dbReference>
<dbReference type="GO" id="GO:0070566">
    <property type="term" value="F:adenylyltransferase activity"/>
    <property type="evidence" value="ECO:0007669"/>
    <property type="project" value="TreeGrafter"/>
</dbReference>
<dbReference type="InterPro" id="IPR042099">
    <property type="entry name" value="ANL_N_sf"/>
</dbReference>
<evidence type="ECO:0000256" key="2">
    <source>
        <dbReference type="ARBA" id="ARBA00022598"/>
    </source>
</evidence>
<proteinExistence type="inferred from homology"/>
<dbReference type="GO" id="GO:0016874">
    <property type="term" value="F:ligase activity"/>
    <property type="evidence" value="ECO:0007669"/>
    <property type="project" value="UniProtKB-KW"/>
</dbReference>
<dbReference type="PANTHER" id="PTHR22754:SF32">
    <property type="entry name" value="DISCO-INTERACTING PROTEIN 2"/>
    <property type="match status" value="1"/>
</dbReference>
<dbReference type="GO" id="GO:0005886">
    <property type="term" value="C:plasma membrane"/>
    <property type="evidence" value="ECO:0007669"/>
    <property type="project" value="TreeGrafter"/>
</dbReference>
<evidence type="ECO:0000313" key="8">
    <source>
        <dbReference type="Proteomes" id="UP000222310"/>
    </source>
</evidence>
<reference evidence="7 8" key="1">
    <citation type="submission" date="2015-02" db="EMBL/GenBank/DDBJ databases">
        <title>Nostoc linckia genome annotation.</title>
        <authorList>
            <person name="Zhou Z."/>
        </authorList>
    </citation>
    <scope>NUCLEOTIDE SEQUENCE [LARGE SCALE GENOMIC DNA]</scope>
    <source>
        <strain evidence="8">z8</strain>
    </source>
</reference>
<name>A0A9Q5ZA48_NOSLI</name>
<dbReference type="GO" id="GO:0071766">
    <property type="term" value="P:Actinobacterium-type cell wall biogenesis"/>
    <property type="evidence" value="ECO:0007669"/>
    <property type="project" value="UniProtKB-ARBA"/>
</dbReference>
<dbReference type="CDD" id="cd05931">
    <property type="entry name" value="FAAL"/>
    <property type="match status" value="1"/>
</dbReference>
<dbReference type="PANTHER" id="PTHR22754">
    <property type="entry name" value="DISCO-INTERACTING PROTEIN 2 DIP2 -RELATED"/>
    <property type="match status" value="1"/>
</dbReference>
<dbReference type="SUPFAM" id="SSF56801">
    <property type="entry name" value="Acetyl-CoA synthetase-like"/>
    <property type="match status" value="1"/>
</dbReference>
<dbReference type="Pfam" id="PF00501">
    <property type="entry name" value="AMP-binding"/>
    <property type="match status" value="1"/>
</dbReference>
<dbReference type="EMBL" id="LAHD01000063">
    <property type="protein sequence ID" value="PHK01936.1"/>
    <property type="molecule type" value="Genomic_DNA"/>
</dbReference>
<evidence type="ECO:0000256" key="1">
    <source>
        <dbReference type="ARBA" id="ARBA00006432"/>
    </source>
</evidence>
<dbReference type="Pfam" id="PF23024">
    <property type="entry name" value="AMP-dom_DIP2-like"/>
    <property type="match status" value="1"/>
</dbReference>
<dbReference type="InterPro" id="IPR040097">
    <property type="entry name" value="FAAL/FAAC"/>
</dbReference>
<dbReference type="Gene3D" id="3.30.300.30">
    <property type="match status" value="1"/>
</dbReference>
<keyword evidence="4" id="KW-0443">Lipid metabolism</keyword>
<keyword evidence="3" id="KW-0276">Fatty acid metabolism</keyword>
<evidence type="ECO:0000313" key="7">
    <source>
        <dbReference type="EMBL" id="PHK01936.1"/>
    </source>
</evidence>
<dbReference type="InterPro" id="IPR020845">
    <property type="entry name" value="AMP-binding_CS"/>
</dbReference>
<gene>
    <name evidence="7" type="ORF">VF08_20780</name>
</gene>
<organism evidence="7 8">
    <name type="scientific">Nostoc linckia z8</name>
    <dbReference type="NCBI Taxonomy" id="1628746"/>
    <lineage>
        <taxon>Bacteria</taxon>
        <taxon>Bacillati</taxon>
        <taxon>Cyanobacteriota</taxon>
        <taxon>Cyanophyceae</taxon>
        <taxon>Nostocales</taxon>
        <taxon>Nostocaceae</taxon>
        <taxon>Nostoc</taxon>
    </lineage>
</organism>
<dbReference type="InterPro" id="IPR000873">
    <property type="entry name" value="AMP-dep_synth/lig_dom"/>
</dbReference>
<comment type="caution">
    <text evidence="7">The sequence shown here is derived from an EMBL/GenBank/DDBJ whole genome shotgun (WGS) entry which is preliminary data.</text>
</comment>
<evidence type="ECO:0000259" key="5">
    <source>
        <dbReference type="Pfam" id="PF00501"/>
    </source>
</evidence>
<feature type="domain" description="AMP-dependent synthetase/ligase" evidence="5">
    <location>
        <begin position="15"/>
        <end position="428"/>
    </location>
</feature>
<dbReference type="InterPro" id="IPR025110">
    <property type="entry name" value="AMP-bd_C"/>
</dbReference>
<dbReference type="InterPro" id="IPR045851">
    <property type="entry name" value="AMP-bd_C_sf"/>
</dbReference>
<dbReference type="AlphaFoldDB" id="A0A9Q5ZA48"/>
<dbReference type="Proteomes" id="UP000222310">
    <property type="component" value="Unassembled WGS sequence"/>
</dbReference>
<feature type="domain" description="AMP-binding enzyme C-terminal" evidence="6">
    <location>
        <begin position="472"/>
        <end position="591"/>
    </location>
</feature>
<accession>A0A9Q5ZA48</accession>
<dbReference type="Gene3D" id="3.40.50.12780">
    <property type="entry name" value="N-terminal domain of ligase-like"/>
    <property type="match status" value="1"/>
</dbReference>
<comment type="similarity">
    <text evidence="1">Belongs to the ATP-dependent AMP-binding enzyme family.</text>
</comment>
<protein>
    <submittedName>
        <fullName evidence="7">AMP-binding protein</fullName>
    </submittedName>
</protein>
<evidence type="ECO:0000256" key="4">
    <source>
        <dbReference type="ARBA" id="ARBA00023098"/>
    </source>
</evidence>
<evidence type="ECO:0000256" key="3">
    <source>
        <dbReference type="ARBA" id="ARBA00022832"/>
    </source>
</evidence>
<dbReference type="PROSITE" id="PS00455">
    <property type="entry name" value="AMP_BINDING"/>
    <property type="match status" value="1"/>
</dbReference>
<sequence length="614" mass="68650">MLSSSFKSLIDVLIHRAEKQPSDGAFTFLKDGEIESGFLTYQDLDLQARAIAVSLESVTSIGDACGGHSQRILLVYPFKACLEFVAALFGCFYAGAIAIPTRPPQNAEEWADFAFRVQECQVNFALTTTELTSKLQNSWSEWLTQSPNYDLKNKNLSWIASDGISLNQACKWQKREIDGDAIAYFQYTSGSTGIPKAVTITHRNVLENCGNFQRKFPDFEFRAVNWLPLTHDMGLVAAIMQTLYSGGHAALMTPVAVFQNPSRWLKAISTYKATITGGPNFMYDLCIHRVKPEQIPDLDLSSWQIAGNGAEPIRPETLEKFTALFAPYGFREQVFYPSYGMAEATLWISGGVFQRSSAIQFVDEQALSENRVVMVEQGQTRARMVVSCGHPWPGNRAIIVNPQTLTPCPPDGVGEIWVQGLGLSRSYWHRPQETEKTFQAYLSDSGDGPFLRTGDLGFIHNDQLFITGRFKDIMIFWGRNFYPQLLEQTSENSHPALSENASAAFSVNVEGEERLVIVQEIHRHALRTLDAKQIAEIIGAIRQTMLMQHLVEVYAIALLKPGAVPKTFSGKVQRRRCRDKFLAGTLPFIEQWFCPASERLDPTDLSSLPGIEDT</sequence>
<dbReference type="FunFam" id="3.40.50.12780:FF:000013">
    <property type="entry name" value="Long-chain-fatty-acid--AMP ligase FadD32"/>
    <property type="match status" value="1"/>
</dbReference>
<keyword evidence="2" id="KW-0436">Ligase</keyword>
<evidence type="ECO:0000259" key="6">
    <source>
        <dbReference type="Pfam" id="PF23024"/>
    </source>
</evidence>
<dbReference type="GO" id="GO:0006633">
    <property type="term" value="P:fatty acid biosynthetic process"/>
    <property type="evidence" value="ECO:0007669"/>
    <property type="project" value="TreeGrafter"/>
</dbReference>